<name>A0A8J5SVL1_ZIZPA</name>
<organism evidence="1 2">
    <name type="scientific">Zizania palustris</name>
    <name type="common">Northern wild rice</name>
    <dbReference type="NCBI Taxonomy" id="103762"/>
    <lineage>
        <taxon>Eukaryota</taxon>
        <taxon>Viridiplantae</taxon>
        <taxon>Streptophyta</taxon>
        <taxon>Embryophyta</taxon>
        <taxon>Tracheophyta</taxon>
        <taxon>Spermatophyta</taxon>
        <taxon>Magnoliopsida</taxon>
        <taxon>Liliopsida</taxon>
        <taxon>Poales</taxon>
        <taxon>Poaceae</taxon>
        <taxon>BOP clade</taxon>
        <taxon>Oryzoideae</taxon>
        <taxon>Oryzeae</taxon>
        <taxon>Zizaniinae</taxon>
        <taxon>Zizania</taxon>
    </lineage>
</organism>
<dbReference type="AlphaFoldDB" id="A0A8J5SVL1"/>
<comment type="caution">
    <text evidence="1">The sequence shown here is derived from an EMBL/GenBank/DDBJ whole genome shotgun (WGS) entry which is preliminary data.</text>
</comment>
<proteinExistence type="predicted"/>
<keyword evidence="2" id="KW-1185">Reference proteome</keyword>
<accession>A0A8J5SVL1</accession>
<reference evidence="1" key="2">
    <citation type="submission" date="2021-02" db="EMBL/GenBank/DDBJ databases">
        <authorList>
            <person name="Kimball J.A."/>
            <person name="Haas M.W."/>
            <person name="Macchietto M."/>
            <person name="Kono T."/>
            <person name="Duquette J."/>
            <person name="Shao M."/>
        </authorList>
    </citation>
    <scope>NUCLEOTIDE SEQUENCE</scope>
    <source>
        <tissue evidence="1">Fresh leaf tissue</tissue>
    </source>
</reference>
<sequence length="76" mass="8232">MPLPAPSSLPSGASSASRVRAAPLDPLRRVPAFSPVAAASWKRQMSWSCRRLSRAKPRHPVVLLVPPILLLLIIDT</sequence>
<dbReference type="EMBL" id="JAAALK010000286">
    <property type="protein sequence ID" value="KAG8062769.1"/>
    <property type="molecule type" value="Genomic_DNA"/>
</dbReference>
<evidence type="ECO:0000313" key="1">
    <source>
        <dbReference type="EMBL" id="KAG8062769.1"/>
    </source>
</evidence>
<gene>
    <name evidence="1" type="ORF">GUJ93_ZPchr0003g17700</name>
</gene>
<dbReference type="Proteomes" id="UP000729402">
    <property type="component" value="Unassembled WGS sequence"/>
</dbReference>
<protein>
    <submittedName>
        <fullName evidence="1">Uncharacterized protein</fullName>
    </submittedName>
</protein>
<evidence type="ECO:0000313" key="2">
    <source>
        <dbReference type="Proteomes" id="UP000729402"/>
    </source>
</evidence>
<reference evidence="1" key="1">
    <citation type="journal article" date="2021" name="bioRxiv">
        <title>Whole Genome Assembly and Annotation of Northern Wild Rice, Zizania palustris L., Supports a Whole Genome Duplication in the Zizania Genus.</title>
        <authorList>
            <person name="Haas M."/>
            <person name="Kono T."/>
            <person name="Macchietto M."/>
            <person name="Millas R."/>
            <person name="McGilp L."/>
            <person name="Shao M."/>
            <person name="Duquette J."/>
            <person name="Hirsch C.N."/>
            <person name="Kimball J."/>
        </authorList>
    </citation>
    <scope>NUCLEOTIDE SEQUENCE</scope>
    <source>
        <tissue evidence="1">Fresh leaf tissue</tissue>
    </source>
</reference>